<gene>
    <name evidence="1" type="ORF">LtaPh_3119051</name>
    <name evidence="2" type="ORF">LtaPh_9917501</name>
</gene>
<keyword evidence="3" id="KW-1185">Reference proteome</keyword>
<sequence length="72" mass="7932">MQLAPAARQRAPDTAVLTEDKYHIKLHHRVIHVVRHLGQRAGNPGISDHNRHISIQACHTTPAAEVVPAPPQ</sequence>
<organism evidence="1 3">
    <name type="scientific">Leishmania tarentolae</name>
    <name type="common">Sauroleishmania tarentolae</name>
    <dbReference type="NCBI Taxonomy" id="5689"/>
    <lineage>
        <taxon>Eukaryota</taxon>
        <taxon>Discoba</taxon>
        <taxon>Euglenozoa</taxon>
        <taxon>Kinetoplastea</taxon>
        <taxon>Metakinetoplastina</taxon>
        <taxon>Trypanosomatida</taxon>
        <taxon>Trypanosomatidae</taxon>
        <taxon>Leishmaniinae</taxon>
        <taxon>Leishmania</taxon>
        <taxon>lizard Leishmania</taxon>
    </lineage>
</organism>
<name>A0A640KNG7_LEITA</name>
<comment type="caution">
    <text evidence="1">The sequence shown here is derived from an EMBL/GenBank/DDBJ whole genome shotgun (WGS) entry which is preliminary data.</text>
</comment>
<reference evidence="1 3" key="1">
    <citation type="submission" date="2019-11" db="EMBL/GenBank/DDBJ databases">
        <title>Leishmania tarentolae CDS.</title>
        <authorList>
            <person name="Goto Y."/>
            <person name="Yamagishi J."/>
        </authorList>
    </citation>
    <scope>NUCLEOTIDE SEQUENCE [LARGE SCALE GENOMIC DNA]</scope>
    <source>
        <strain evidence="1 3">Parrot Tar II</strain>
    </source>
</reference>
<evidence type="ECO:0000313" key="2">
    <source>
        <dbReference type="EMBL" id="GET93991.1"/>
    </source>
</evidence>
<protein>
    <submittedName>
        <fullName evidence="1">Uncharacterized protein</fullName>
    </submittedName>
</protein>
<dbReference type="VEuPathDB" id="TriTrypDB:LtaPh_3119051"/>
<dbReference type="AlphaFoldDB" id="A0A640KNG7"/>
<accession>A0A640KNG7</accession>
<dbReference type="VEuPathDB" id="TriTrypDB:LtaPh_9917501"/>
<dbReference type="EMBL" id="BLBS01000047">
    <property type="protein sequence ID" value="GET91143.1"/>
    <property type="molecule type" value="Genomic_DNA"/>
</dbReference>
<dbReference type="Proteomes" id="UP000419144">
    <property type="component" value="Unassembled WGS sequence"/>
</dbReference>
<evidence type="ECO:0000313" key="3">
    <source>
        <dbReference type="Proteomes" id="UP000419144"/>
    </source>
</evidence>
<evidence type="ECO:0000313" key="1">
    <source>
        <dbReference type="EMBL" id="GET91143.1"/>
    </source>
</evidence>
<dbReference type="EMBL" id="BLBS01000154">
    <property type="protein sequence ID" value="GET93991.1"/>
    <property type="molecule type" value="Genomic_DNA"/>
</dbReference>
<proteinExistence type="predicted"/>